<dbReference type="Proteomes" id="UP000736583">
    <property type="component" value="Unassembled WGS sequence"/>
</dbReference>
<evidence type="ECO:0000256" key="1">
    <source>
        <dbReference type="SAM" id="Phobius"/>
    </source>
</evidence>
<dbReference type="PANTHER" id="PTHR43139">
    <property type="entry name" value="SI:DKEY-122A22.2"/>
    <property type="match status" value="1"/>
</dbReference>
<feature type="transmembrane region" description="Helical" evidence="1">
    <location>
        <begin position="21"/>
        <end position="42"/>
    </location>
</feature>
<accession>A0ABS6F344</accession>
<dbReference type="PANTHER" id="PTHR43139:SF52">
    <property type="entry name" value="SI:DKEY-122A22.2"/>
    <property type="match status" value="1"/>
</dbReference>
<proteinExistence type="predicted"/>
<evidence type="ECO:0000313" key="4">
    <source>
        <dbReference type="Proteomes" id="UP000736583"/>
    </source>
</evidence>
<dbReference type="InterPro" id="IPR052370">
    <property type="entry name" value="Meta-cleavage_hydrolase"/>
</dbReference>
<comment type="caution">
    <text evidence="3">The sequence shown here is derived from an EMBL/GenBank/DDBJ whole genome shotgun (WGS) entry which is preliminary data.</text>
</comment>
<keyword evidence="3" id="KW-0378">Hydrolase</keyword>
<sequence length="336" mass="38304">MKFLPYSNSLHKYKVKREVNKLKIFEIIFVVLFVVLFSGMLYENITSHKIALNSKEKGKYVSIDESKIFYDVVGHGKATIILDSDIGADHLEWSKFVKSIPKEFRVFYYDRAGYGLSEASNKERTMEDEVKNLSDILYRGAINGPYIFVGNSYGSLLATNFAKAYPEQVIGVMLIDPILEKDLMVKENQKTLSKEIRIKSSQKFFANVGFVRMLNNLKLVNIKNDITSLLTPENAEVFNSSTVSKKYLKAYKEELNILKNYNLKSQEKALLGEKPLVLLLSENKGEQYLEEAKKLAELSSKSEIKVISSVSNIPLQGEDEVVFHLRNILEQTGKLK</sequence>
<dbReference type="Pfam" id="PF00561">
    <property type="entry name" value="Abhydrolase_1"/>
    <property type="match status" value="1"/>
</dbReference>
<evidence type="ECO:0000313" key="3">
    <source>
        <dbReference type="EMBL" id="MBU5592932.1"/>
    </source>
</evidence>
<dbReference type="EMBL" id="JAHLQL010000005">
    <property type="protein sequence ID" value="MBU5592932.1"/>
    <property type="molecule type" value="Genomic_DNA"/>
</dbReference>
<gene>
    <name evidence="3" type="ORF">KQI89_14350</name>
</gene>
<name>A0ABS6F344_9CLOT</name>
<feature type="domain" description="AB hydrolase-1" evidence="2">
    <location>
        <begin position="87"/>
        <end position="184"/>
    </location>
</feature>
<keyword evidence="1" id="KW-0472">Membrane</keyword>
<keyword evidence="4" id="KW-1185">Reference proteome</keyword>
<protein>
    <submittedName>
        <fullName evidence="3">Alpha/beta hydrolase</fullName>
    </submittedName>
</protein>
<organism evidence="3 4">
    <name type="scientific">Clostridium simiarum</name>
    <dbReference type="NCBI Taxonomy" id="2841506"/>
    <lineage>
        <taxon>Bacteria</taxon>
        <taxon>Bacillati</taxon>
        <taxon>Bacillota</taxon>
        <taxon>Clostridia</taxon>
        <taxon>Eubacteriales</taxon>
        <taxon>Clostridiaceae</taxon>
        <taxon>Clostridium</taxon>
    </lineage>
</organism>
<dbReference type="RefSeq" id="WP_216457616.1">
    <property type="nucleotide sequence ID" value="NZ_JAHLQL010000005.1"/>
</dbReference>
<reference evidence="3 4" key="1">
    <citation type="submission" date="2021-06" db="EMBL/GenBank/DDBJ databases">
        <authorList>
            <person name="Sun Q."/>
            <person name="Li D."/>
        </authorList>
    </citation>
    <scope>NUCLEOTIDE SEQUENCE [LARGE SCALE GENOMIC DNA]</scope>
    <source>
        <strain evidence="3 4">MSJ-4</strain>
    </source>
</reference>
<evidence type="ECO:0000259" key="2">
    <source>
        <dbReference type="Pfam" id="PF00561"/>
    </source>
</evidence>
<dbReference type="GO" id="GO:0016787">
    <property type="term" value="F:hydrolase activity"/>
    <property type="evidence" value="ECO:0007669"/>
    <property type="project" value="UniProtKB-KW"/>
</dbReference>
<keyword evidence="1" id="KW-0812">Transmembrane</keyword>
<dbReference type="InterPro" id="IPR000073">
    <property type="entry name" value="AB_hydrolase_1"/>
</dbReference>
<keyword evidence="1" id="KW-1133">Transmembrane helix</keyword>